<dbReference type="EMBL" id="QZBJ01000119">
    <property type="protein sequence ID" value="THY68903.1"/>
    <property type="molecule type" value="Genomic_DNA"/>
</dbReference>
<dbReference type="InterPro" id="IPR051783">
    <property type="entry name" value="NAD(P)-dependent_oxidoreduct"/>
</dbReference>
<evidence type="ECO:0000259" key="1">
    <source>
        <dbReference type="Pfam" id="PF01370"/>
    </source>
</evidence>
<dbReference type="Gene3D" id="3.40.50.720">
    <property type="entry name" value="NAD(P)-binding Rossmann-like Domain"/>
    <property type="match status" value="1"/>
</dbReference>
<dbReference type="GO" id="GO:0004029">
    <property type="term" value="F:aldehyde dehydrogenase (NAD+) activity"/>
    <property type="evidence" value="ECO:0007669"/>
    <property type="project" value="TreeGrafter"/>
</dbReference>
<comment type="caution">
    <text evidence="2">The sequence shown here is derived from an EMBL/GenBank/DDBJ whole genome shotgun (WGS) entry which is preliminary data.</text>
</comment>
<name>A0A4S9PFB2_AURPU</name>
<dbReference type="SUPFAM" id="SSF51735">
    <property type="entry name" value="NAD(P)-binding Rossmann-fold domains"/>
    <property type="match status" value="1"/>
</dbReference>
<reference evidence="2 3" key="1">
    <citation type="submission" date="2018-10" db="EMBL/GenBank/DDBJ databases">
        <title>Fifty Aureobasidium pullulans genomes reveal a recombining polyextremotolerant generalist.</title>
        <authorList>
            <person name="Gostincar C."/>
            <person name="Turk M."/>
            <person name="Zajc J."/>
            <person name="Gunde-Cimerman N."/>
        </authorList>
    </citation>
    <scope>NUCLEOTIDE SEQUENCE [LARGE SCALE GENOMIC DNA]</scope>
    <source>
        <strain evidence="2 3">EXF-4256</strain>
    </source>
</reference>
<gene>
    <name evidence="2" type="ORF">D6C94_10032</name>
</gene>
<dbReference type="PANTHER" id="PTHR48079:SF6">
    <property type="entry name" value="NAD(P)-BINDING DOMAIN-CONTAINING PROTEIN-RELATED"/>
    <property type="match status" value="1"/>
</dbReference>
<sequence length="342" mass="37431">MAAKSSVFLLGPGFIGLEILGELLREGYPVTTLIRREEARASLEKLGSKTVLGSLDDGEVIRKAAAAADIVIHTATADHKPSAVSILEGIKERVNSGKSSIYIHTSGCSLITDESNGEYASDKIYDDNKPETIDSVADDAPHRSIDLAILERRKELGAEAKISIVFPPVIYGLGKDNRLSIQIPTMARFAIKHGYAGYVGKGEAVWGQVHVADLARGYMTILHYMESTPGNEILKNPYFFVENGEEHSWKQCAEEIGKALHKAGKIQDPNPREISTDLYVDLFQEWSLAVIGQNARNRANRLRALGWQPTEKSTFDSFVTDELPILLAEKGEYKGYGAAVAS</sequence>
<dbReference type="PANTHER" id="PTHR48079">
    <property type="entry name" value="PROTEIN YEEZ"/>
    <property type="match status" value="1"/>
</dbReference>
<dbReference type="GO" id="GO:0005737">
    <property type="term" value="C:cytoplasm"/>
    <property type="evidence" value="ECO:0007669"/>
    <property type="project" value="TreeGrafter"/>
</dbReference>
<feature type="domain" description="NAD-dependent epimerase/dehydratase" evidence="1">
    <location>
        <begin position="13"/>
        <end position="232"/>
    </location>
</feature>
<protein>
    <submittedName>
        <fullName evidence="2">NAD(P)-binding protein</fullName>
    </submittedName>
</protein>
<dbReference type="InterPro" id="IPR036291">
    <property type="entry name" value="NAD(P)-bd_dom_sf"/>
</dbReference>
<dbReference type="Proteomes" id="UP000305064">
    <property type="component" value="Unassembled WGS sequence"/>
</dbReference>
<dbReference type="InterPro" id="IPR001509">
    <property type="entry name" value="Epimerase_deHydtase"/>
</dbReference>
<accession>A0A4S9PFB2</accession>
<dbReference type="Pfam" id="PF01370">
    <property type="entry name" value="Epimerase"/>
    <property type="match status" value="1"/>
</dbReference>
<evidence type="ECO:0000313" key="3">
    <source>
        <dbReference type="Proteomes" id="UP000305064"/>
    </source>
</evidence>
<organism evidence="2 3">
    <name type="scientific">Aureobasidium pullulans</name>
    <name type="common">Black yeast</name>
    <name type="synonym">Pullularia pullulans</name>
    <dbReference type="NCBI Taxonomy" id="5580"/>
    <lineage>
        <taxon>Eukaryota</taxon>
        <taxon>Fungi</taxon>
        <taxon>Dikarya</taxon>
        <taxon>Ascomycota</taxon>
        <taxon>Pezizomycotina</taxon>
        <taxon>Dothideomycetes</taxon>
        <taxon>Dothideomycetidae</taxon>
        <taxon>Dothideales</taxon>
        <taxon>Saccotheciaceae</taxon>
        <taxon>Aureobasidium</taxon>
    </lineage>
</organism>
<dbReference type="AlphaFoldDB" id="A0A4S9PFB2"/>
<evidence type="ECO:0000313" key="2">
    <source>
        <dbReference type="EMBL" id="THY68903.1"/>
    </source>
</evidence>
<proteinExistence type="predicted"/>